<dbReference type="EMBL" id="BAAARY010000024">
    <property type="protein sequence ID" value="GAA2531165.1"/>
    <property type="molecule type" value="Genomic_DNA"/>
</dbReference>
<feature type="transmembrane region" description="Helical" evidence="1">
    <location>
        <begin position="340"/>
        <end position="364"/>
    </location>
</feature>
<feature type="transmembrane region" description="Helical" evidence="1">
    <location>
        <begin position="415"/>
        <end position="439"/>
    </location>
</feature>
<feature type="transmembrane region" description="Helical" evidence="1">
    <location>
        <begin position="565"/>
        <end position="582"/>
    </location>
</feature>
<evidence type="ECO:0000313" key="3">
    <source>
        <dbReference type="Proteomes" id="UP001499978"/>
    </source>
</evidence>
<feature type="transmembrane region" description="Helical" evidence="1">
    <location>
        <begin position="654"/>
        <end position="676"/>
    </location>
</feature>
<reference evidence="3" key="1">
    <citation type="journal article" date="2019" name="Int. J. Syst. Evol. Microbiol.">
        <title>The Global Catalogue of Microorganisms (GCM) 10K type strain sequencing project: providing services to taxonomists for standard genome sequencing and annotation.</title>
        <authorList>
            <consortium name="The Broad Institute Genomics Platform"/>
            <consortium name="The Broad Institute Genome Sequencing Center for Infectious Disease"/>
            <person name="Wu L."/>
            <person name="Ma J."/>
        </authorList>
    </citation>
    <scope>NUCLEOTIDE SEQUENCE [LARGE SCALE GENOMIC DNA]</scope>
    <source>
        <strain evidence="3">JCM 3367</strain>
    </source>
</reference>
<protein>
    <submittedName>
        <fullName evidence="2">Uncharacterized protein</fullName>
    </submittedName>
</protein>
<feature type="transmembrane region" description="Helical" evidence="1">
    <location>
        <begin position="483"/>
        <end position="509"/>
    </location>
</feature>
<feature type="transmembrane region" description="Helical" evidence="1">
    <location>
        <begin position="385"/>
        <end position="409"/>
    </location>
</feature>
<gene>
    <name evidence="2" type="ORF">GCM10010201_33390</name>
</gene>
<evidence type="ECO:0000313" key="2">
    <source>
        <dbReference type="EMBL" id="GAA2531165.1"/>
    </source>
</evidence>
<keyword evidence="1" id="KW-0812">Transmembrane</keyword>
<feature type="transmembrane region" description="Helical" evidence="1">
    <location>
        <begin position="516"/>
        <end position="534"/>
    </location>
</feature>
<organism evidence="2 3">
    <name type="scientific">Pilimelia columellifera subsp. columellifera</name>
    <dbReference type="NCBI Taxonomy" id="706583"/>
    <lineage>
        <taxon>Bacteria</taxon>
        <taxon>Bacillati</taxon>
        <taxon>Actinomycetota</taxon>
        <taxon>Actinomycetes</taxon>
        <taxon>Micromonosporales</taxon>
        <taxon>Micromonosporaceae</taxon>
        <taxon>Pilimelia</taxon>
    </lineage>
</organism>
<dbReference type="Proteomes" id="UP001499978">
    <property type="component" value="Unassembled WGS sequence"/>
</dbReference>
<name>A0ABP6B0X4_9ACTN</name>
<dbReference type="RefSeq" id="WP_344174187.1">
    <property type="nucleotide sequence ID" value="NZ_BAAARY010000024.1"/>
</dbReference>
<feature type="transmembrane region" description="Helical" evidence="1">
    <location>
        <begin position="618"/>
        <end position="642"/>
    </location>
</feature>
<accession>A0ABP6B0X4</accession>
<dbReference type="InterPro" id="IPR017850">
    <property type="entry name" value="Alkaline_phosphatase_core_sf"/>
</dbReference>
<keyword evidence="3" id="KW-1185">Reference proteome</keyword>
<keyword evidence="1" id="KW-1133">Transmembrane helix</keyword>
<dbReference type="Gene3D" id="3.40.720.10">
    <property type="entry name" value="Alkaline Phosphatase, subunit A"/>
    <property type="match status" value="1"/>
</dbReference>
<feature type="transmembrane region" description="Helical" evidence="1">
    <location>
        <begin position="682"/>
        <end position="702"/>
    </location>
</feature>
<dbReference type="SUPFAM" id="SSF53649">
    <property type="entry name" value="Alkaline phosphatase-like"/>
    <property type="match status" value="1"/>
</dbReference>
<feature type="transmembrane region" description="Helical" evidence="1">
    <location>
        <begin position="446"/>
        <end position="463"/>
    </location>
</feature>
<evidence type="ECO:0000256" key="1">
    <source>
        <dbReference type="SAM" id="Phobius"/>
    </source>
</evidence>
<proteinExistence type="predicted"/>
<keyword evidence="1" id="KW-0472">Membrane</keyword>
<sequence>MNGDSPGSGARAAAATVRRLGLAILAALTVFIAVVGQSADLPGPDQTRHSDYAVVVGVAGLRWSDLDPEHTPTLWRLAAEGSVGSLSTRSARAPTCPADGWLTLGAGNFAAWERGDGPCGAATARLERPDRLGAHLPDQRAVVARNSASLPWGAVPGALAESVRCAVAVGPGAAIAAARPYGRVDRYEPTLPPVGASELLASCVLSVIDAGAIGGGPDRRAAARRADQTVAAVVAARPPNALLLVVGVGDVSAGSRLQVAIAHGQGWEGGWLTSPSTDRDGYVQLVDVAPTVLSSLGRSVPYRLLAGRPMTSTPGRPADLPAVVAASTDADQAARAQLRVAGWFFGGLTVVFMVLSGLAVPLLRRARRHAGPGGPPSPPRRWLRLMELALVAAALAMPAALVADVLPWWRAGHGGWLFLGITAVVVTLLTALVAVTPLYARPWGPIAMVAGIATSVVVADLLTGSSLQLNGVAGYSALDGVRYAGIGSVGLGVLVAGVLLGAGCVAQLLARSARPWAMAGVGAVAVLLVGSPYLGADAVGAIAVTSGVAVAGALSAGGWLTFSRFAWSSLAGVAVAVGLATWDLRRPPQDQGSLGRFLTQWSEGAGGPTIQRTGAANVITFATSPLTILAIVAALFVWLALLRDWGGLKRLYGIYPAIRAGLVGVAVATLLAGAVGGLALNVAGAAAAVVVPLATLGALRVLDHAADRTPLPQQLSD</sequence>
<comment type="caution">
    <text evidence="2">The sequence shown here is derived from an EMBL/GenBank/DDBJ whole genome shotgun (WGS) entry which is preliminary data.</text>
</comment>
<feature type="transmembrane region" description="Helical" evidence="1">
    <location>
        <begin position="540"/>
        <end position="560"/>
    </location>
</feature>